<sequence>MSDIHRLKSRLTFKSSQFFTFPGADEHYRAMVKLTPSRLIRVILGDFKASFTTRQAYEVASGLIKAVLNSFDHNHPKSDKSNIQTTHDNWAALIERHKSSGSQEASDLLQVVSIGRNFLMEGALFDPEPEVEFKGGEAPIYDFQIRLDDQYVLMRFGWVGWSLSRSEAQWLAEQLWTAVFLATKPGSGINK</sequence>
<protein>
    <submittedName>
        <fullName evidence="1">Uncharacterized protein</fullName>
    </submittedName>
</protein>
<organism evidence="1 2">
    <name type="scientific">Pseudomonas brassicacearum</name>
    <dbReference type="NCBI Taxonomy" id="930166"/>
    <lineage>
        <taxon>Bacteria</taxon>
        <taxon>Pseudomonadati</taxon>
        <taxon>Pseudomonadota</taxon>
        <taxon>Gammaproteobacteria</taxon>
        <taxon>Pseudomonadales</taxon>
        <taxon>Pseudomonadaceae</taxon>
        <taxon>Pseudomonas</taxon>
    </lineage>
</organism>
<dbReference type="EMBL" id="MOBO01000001">
    <property type="protein sequence ID" value="RON42555.1"/>
    <property type="molecule type" value="Genomic_DNA"/>
</dbReference>
<name>A0A423JXY8_9PSED</name>
<evidence type="ECO:0000313" key="2">
    <source>
        <dbReference type="Proteomes" id="UP000286351"/>
    </source>
</evidence>
<dbReference type="AlphaFoldDB" id="A0A423JXY8"/>
<evidence type="ECO:0000313" key="1">
    <source>
        <dbReference type="EMBL" id="RON42555.1"/>
    </source>
</evidence>
<accession>A0A423JXY8</accession>
<gene>
    <name evidence="1" type="ORF">BK664_02275</name>
</gene>
<dbReference type="RefSeq" id="WP_123364459.1">
    <property type="nucleotide sequence ID" value="NZ_MOBO01000001.1"/>
</dbReference>
<reference evidence="1 2" key="1">
    <citation type="submission" date="2016-10" db="EMBL/GenBank/DDBJ databases">
        <title>Comparative genome analysis of multiple Pseudomonas spp. focuses on biocontrol and plant growth promoting traits.</title>
        <authorList>
            <person name="Tao X.-Y."/>
            <person name="Taylor C.G."/>
        </authorList>
    </citation>
    <scope>NUCLEOTIDE SEQUENCE [LARGE SCALE GENOMIC DNA]</scope>
    <source>
        <strain evidence="1 2">38D4</strain>
    </source>
</reference>
<dbReference type="Proteomes" id="UP000286351">
    <property type="component" value="Unassembled WGS sequence"/>
</dbReference>
<proteinExistence type="predicted"/>
<comment type="caution">
    <text evidence="1">The sequence shown here is derived from an EMBL/GenBank/DDBJ whole genome shotgun (WGS) entry which is preliminary data.</text>
</comment>